<organism evidence="2 3">
    <name type="scientific">Cryptotermes secundus</name>
    <dbReference type="NCBI Taxonomy" id="105785"/>
    <lineage>
        <taxon>Eukaryota</taxon>
        <taxon>Metazoa</taxon>
        <taxon>Ecdysozoa</taxon>
        <taxon>Arthropoda</taxon>
        <taxon>Hexapoda</taxon>
        <taxon>Insecta</taxon>
        <taxon>Pterygota</taxon>
        <taxon>Neoptera</taxon>
        <taxon>Polyneoptera</taxon>
        <taxon>Dictyoptera</taxon>
        <taxon>Blattodea</taxon>
        <taxon>Blattoidea</taxon>
        <taxon>Termitoidae</taxon>
        <taxon>Kalotermitidae</taxon>
        <taxon>Cryptotermitinae</taxon>
        <taxon>Cryptotermes</taxon>
    </lineage>
</organism>
<dbReference type="AlphaFoldDB" id="A0A2J7QN00"/>
<protein>
    <submittedName>
        <fullName evidence="2">Uncharacterized protein</fullName>
    </submittedName>
</protein>
<evidence type="ECO:0000313" key="2">
    <source>
        <dbReference type="EMBL" id="PNF29964.1"/>
    </source>
</evidence>
<accession>A0A2J7QN00</accession>
<feature type="region of interest" description="Disordered" evidence="1">
    <location>
        <begin position="26"/>
        <end position="49"/>
    </location>
</feature>
<dbReference type="InParanoid" id="A0A2J7QN00"/>
<evidence type="ECO:0000313" key="3">
    <source>
        <dbReference type="Proteomes" id="UP000235965"/>
    </source>
</evidence>
<keyword evidence="3" id="KW-1185">Reference proteome</keyword>
<proteinExistence type="predicted"/>
<dbReference type="EMBL" id="NEVH01013202">
    <property type="protein sequence ID" value="PNF29964.1"/>
    <property type="molecule type" value="Genomic_DNA"/>
</dbReference>
<reference evidence="2 3" key="1">
    <citation type="submission" date="2017-12" db="EMBL/GenBank/DDBJ databases">
        <title>Hemimetabolous genomes reveal molecular basis of termite eusociality.</title>
        <authorList>
            <person name="Harrison M.C."/>
            <person name="Jongepier E."/>
            <person name="Robertson H.M."/>
            <person name="Arning N."/>
            <person name="Bitard-Feildel T."/>
            <person name="Chao H."/>
            <person name="Childers C.P."/>
            <person name="Dinh H."/>
            <person name="Doddapaneni H."/>
            <person name="Dugan S."/>
            <person name="Gowin J."/>
            <person name="Greiner C."/>
            <person name="Han Y."/>
            <person name="Hu H."/>
            <person name="Hughes D.S.T."/>
            <person name="Huylmans A.-K."/>
            <person name="Kemena C."/>
            <person name="Kremer L.P.M."/>
            <person name="Lee S.L."/>
            <person name="Lopez-Ezquerra A."/>
            <person name="Mallet L."/>
            <person name="Monroy-Kuhn J.M."/>
            <person name="Moser A."/>
            <person name="Murali S.C."/>
            <person name="Muzny D.M."/>
            <person name="Otani S."/>
            <person name="Piulachs M.-D."/>
            <person name="Poelchau M."/>
            <person name="Qu J."/>
            <person name="Schaub F."/>
            <person name="Wada-Katsumata A."/>
            <person name="Worley K.C."/>
            <person name="Xie Q."/>
            <person name="Ylla G."/>
            <person name="Poulsen M."/>
            <person name="Gibbs R.A."/>
            <person name="Schal C."/>
            <person name="Richards S."/>
            <person name="Belles X."/>
            <person name="Korb J."/>
            <person name="Bornberg-Bauer E."/>
        </authorList>
    </citation>
    <scope>NUCLEOTIDE SEQUENCE [LARGE SCALE GENOMIC DNA]</scope>
    <source>
        <tissue evidence="2">Whole body</tissue>
    </source>
</reference>
<name>A0A2J7QN00_9NEOP</name>
<dbReference type="Proteomes" id="UP000235965">
    <property type="component" value="Unassembled WGS sequence"/>
</dbReference>
<gene>
    <name evidence="2" type="ORF">B7P43_G07284</name>
</gene>
<evidence type="ECO:0000256" key="1">
    <source>
        <dbReference type="SAM" id="MobiDB-lite"/>
    </source>
</evidence>
<comment type="caution">
    <text evidence="2">The sequence shown here is derived from an EMBL/GenBank/DDBJ whole genome shotgun (WGS) entry which is preliminary data.</text>
</comment>
<sequence>MLCNGGHPSLLSGTWRHRSDAVTMVIGKSTPRPSPRGDVTRNPAIATYP</sequence>